<proteinExistence type="predicted"/>
<evidence type="ECO:0000313" key="1">
    <source>
        <dbReference type="EMBL" id="OAB77978.1"/>
    </source>
</evidence>
<gene>
    <name evidence="1" type="ORF">ULVI_10845</name>
</gene>
<dbReference type="OrthoDB" id="1434620at2"/>
<name>A0A167GWK3_9FLAO</name>
<dbReference type="STRING" id="1763537.ULVI_10845"/>
<dbReference type="Gene3D" id="3.40.30.10">
    <property type="entry name" value="Glutaredoxin"/>
    <property type="match status" value="1"/>
</dbReference>
<keyword evidence="2" id="KW-1185">Reference proteome</keyword>
<dbReference type="Proteomes" id="UP000077013">
    <property type="component" value="Unassembled WGS sequence"/>
</dbReference>
<accession>A0A167GWK3</accession>
<comment type="caution">
    <text evidence="1">The sequence shown here is derived from an EMBL/GenBank/DDBJ whole genome shotgun (WGS) entry which is preliminary data.</text>
</comment>
<dbReference type="RefSeq" id="WP_068592717.1">
    <property type="nucleotide sequence ID" value="NZ_LRXL01000045.1"/>
</dbReference>
<evidence type="ECO:0000313" key="2">
    <source>
        <dbReference type="Proteomes" id="UP000077013"/>
    </source>
</evidence>
<protein>
    <submittedName>
        <fullName evidence="1">Uncharacterized protein</fullName>
    </submittedName>
</protein>
<dbReference type="EMBL" id="LRXL01000045">
    <property type="protein sequence ID" value="OAB77978.1"/>
    <property type="molecule type" value="Genomic_DNA"/>
</dbReference>
<reference evidence="1 2" key="1">
    <citation type="submission" date="2016-02" db="EMBL/GenBank/DDBJ databases">
        <title>Ulvibacter sp. LPB0005, isolated from Thais luteostoma.</title>
        <authorList>
            <person name="Shin S.-K."/>
            <person name="Yi H."/>
        </authorList>
    </citation>
    <scope>NUCLEOTIDE SEQUENCE [LARGE SCALE GENOMIC DNA]</scope>
    <source>
        <strain evidence="1 2">LPB0005</strain>
    </source>
</reference>
<dbReference type="AlphaFoldDB" id="A0A167GWK3"/>
<sequence length="150" mass="16821">MKTMGVIATDDRQLTLIYSSETRVGTHTLSYLQGMEDKIQTIDIAKTEVTGTQWAEIADKLGCKIGDLVDKRVAKVEDTSEFTSVDWVKILQNNSEVLTQPIAIKGNKIKQIENPPNIMNFFDVESAGIEKTMHTEKPIISSKTEDENFK</sequence>
<organism evidence="1 2">
    <name type="scientific">Cochleicola gelatinilyticus</name>
    <dbReference type="NCBI Taxonomy" id="1763537"/>
    <lineage>
        <taxon>Bacteria</taxon>
        <taxon>Pseudomonadati</taxon>
        <taxon>Bacteroidota</taxon>
        <taxon>Flavobacteriia</taxon>
        <taxon>Flavobacteriales</taxon>
        <taxon>Flavobacteriaceae</taxon>
        <taxon>Cochleicola</taxon>
    </lineage>
</organism>